<sequence>SEPSSPLIDNRSFFDSLNDPDQLFLLPDSVLAMDSFTFREDVNSIAPNFLSNSISSNSSTSSKHSPHHSLDSSETNRSLRLLEDIEGFRLARASDGCRTLWLCDATSDGSNVTPLPPQVESSLPSPAHPKSSSGTPPHPSLSSSTLDKADQMLKSTESLSSKKGVSLRSRSECNREREDRVKRIRELQESDRRRKLEELKQHALSAQKFRLQQELERRRHIEELRLRDTDKRHQVEERKKALEEAERDRRVALLRKNKEREERIEQKRRAQNQMNYAFGSSTPRMIEPRVDSMSDIWGGTRSRSTSSSNVFAQMSQSMYCNRRSAERDPSIEARKQRATSAHGLDRNDGEDLMSQSFSGALATPNAHRRRTDLVPTLTASSRSTTPRSCKSPGLSRENTLHPSRPPSVMSTDSRSSVVSVGGVRMRNTPSRRPRPISIATTGVMSSSMYEKKNAPSPLAARNRQKSTSSLTGGDLRKKRARSVTSDREDDTKSTTSNSSSVMSKSMITRRTPAQVKADSAARKAKPPTSKSSTPTHTATHKKIGSKSPSLSGSIKSLDGSVCQDELKSPKNEVFEGQEPNAASNLTENAVGQSSSSLKEGTPPYESKESPSDESAGAISSTGKRIITSEEEAKARLAEKRRQMKEKKEREAELERQRLAELERIENERLEKEEEEERLAMVEAEKLAGEARKVEELRLQKAIEEAERKKEEDRKKQEEEEKLRQEKEEQEKKKQEELSDKLRKEEEERMLRKKRIEEIMSRTRKPNNQNNNSSNNNNNNNINHDPPSHDAKSSESTKNAITVTTTSADESTSSNSNSEPLSSNKNGEHETSPASSSVNKDINNVVVVETTINHRNHSGGDEDNELELTSNNTSLSADNMNNNNINENMQNHHLQENNDSNDNFVKEENAKNSSKTSTTTIVSSSSSPAEKGVIHSFISENNKADIDKNGDISSHPDRDDNTIARMTENNDTRQDLDQIMELSVDSNNDITTKFSPPSTPIIAFEESINVPKQEPPTADLLS</sequence>
<feature type="compositionally biased region" description="Low complexity" evidence="7">
    <location>
        <begin position="493"/>
        <end position="508"/>
    </location>
</feature>
<dbReference type="InterPro" id="IPR008604">
    <property type="entry name" value="MAP7_fam"/>
</dbReference>
<dbReference type="GO" id="GO:0000226">
    <property type="term" value="P:microtubule cytoskeleton organization"/>
    <property type="evidence" value="ECO:0007669"/>
    <property type="project" value="InterPro"/>
</dbReference>
<feature type="compositionally biased region" description="Low complexity" evidence="7">
    <location>
        <begin position="545"/>
        <end position="557"/>
    </location>
</feature>
<keyword evidence="5" id="KW-0206">Cytoskeleton</keyword>
<comment type="similarity">
    <text evidence="2">Belongs to the MAP7 family.</text>
</comment>
<dbReference type="AlphaFoldDB" id="A0A0K2T7P6"/>
<keyword evidence="3" id="KW-0963">Cytoplasm</keyword>
<feature type="compositionally biased region" description="Low complexity" evidence="7">
    <location>
        <begin position="407"/>
        <end position="426"/>
    </location>
</feature>
<feature type="compositionally biased region" description="Basic and acidic residues" evidence="7">
    <location>
        <begin position="704"/>
        <end position="760"/>
    </location>
</feature>
<evidence type="ECO:0000256" key="3">
    <source>
        <dbReference type="ARBA" id="ARBA00022490"/>
    </source>
</evidence>
<evidence type="ECO:0000256" key="7">
    <source>
        <dbReference type="SAM" id="MobiDB-lite"/>
    </source>
</evidence>
<evidence type="ECO:0000256" key="4">
    <source>
        <dbReference type="ARBA" id="ARBA00023054"/>
    </source>
</evidence>
<feature type="compositionally biased region" description="Polar residues" evidence="7">
    <location>
        <begin position="112"/>
        <end position="124"/>
    </location>
</feature>
<accession>A0A0K2T7P6</accession>
<feature type="compositionally biased region" description="Low complexity" evidence="7">
    <location>
        <begin position="131"/>
        <end position="146"/>
    </location>
</feature>
<feature type="compositionally biased region" description="Basic and acidic residues" evidence="7">
    <location>
        <begin position="169"/>
        <end position="180"/>
    </location>
</feature>
<feature type="non-terminal residue" evidence="8">
    <location>
        <position position="1"/>
    </location>
</feature>
<evidence type="ECO:0000256" key="1">
    <source>
        <dbReference type="ARBA" id="ARBA00004245"/>
    </source>
</evidence>
<feature type="compositionally biased region" description="Polar residues" evidence="7">
    <location>
        <begin position="438"/>
        <end position="448"/>
    </location>
</feature>
<feature type="compositionally biased region" description="Polar residues" evidence="7">
    <location>
        <begin position="153"/>
        <end position="163"/>
    </location>
</feature>
<protein>
    <submittedName>
        <fullName evidence="8">Uncharacterized protein</fullName>
    </submittedName>
</protein>
<feature type="compositionally biased region" description="Low complexity" evidence="7">
    <location>
        <begin position="870"/>
        <end position="890"/>
    </location>
</feature>
<feature type="compositionally biased region" description="Low complexity" evidence="7">
    <location>
        <begin position="766"/>
        <end position="782"/>
    </location>
</feature>
<feature type="compositionally biased region" description="Basic and acidic residues" evidence="7">
    <location>
        <begin position="785"/>
        <end position="794"/>
    </location>
</feature>
<feature type="region of interest" description="Disordered" evidence="7">
    <location>
        <begin position="112"/>
        <end position="180"/>
    </location>
</feature>
<dbReference type="InterPro" id="IPR051483">
    <property type="entry name" value="MAP7_domain-containing"/>
</dbReference>
<feature type="region of interest" description="Disordered" evidence="7">
    <location>
        <begin position="54"/>
        <end position="75"/>
    </location>
</feature>
<organism evidence="8">
    <name type="scientific">Lepeophtheirus salmonis</name>
    <name type="common">Salmon louse</name>
    <name type="synonym">Caligus salmonis</name>
    <dbReference type="NCBI Taxonomy" id="72036"/>
    <lineage>
        <taxon>Eukaryota</taxon>
        <taxon>Metazoa</taxon>
        <taxon>Ecdysozoa</taxon>
        <taxon>Arthropoda</taxon>
        <taxon>Crustacea</taxon>
        <taxon>Multicrustacea</taxon>
        <taxon>Hexanauplia</taxon>
        <taxon>Copepoda</taxon>
        <taxon>Siphonostomatoida</taxon>
        <taxon>Caligidae</taxon>
        <taxon>Lepeophtheirus</taxon>
    </lineage>
</organism>
<dbReference type="PANTHER" id="PTHR15073:SF1">
    <property type="entry name" value="RETICULOCYTE-BINDING PROTEIN HOMOLOG 2A"/>
    <property type="match status" value="1"/>
</dbReference>
<feature type="compositionally biased region" description="Basic and acidic residues" evidence="7">
    <location>
        <begin position="941"/>
        <end position="961"/>
    </location>
</feature>
<feature type="compositionally biased region" description="Low complexity" evidence="7">
    <location>
        <begin position="54"/>
        <end position="63"/>
    </location>
</feature>
<feature type="compositionally biased region" description="Polar residues" evidence="7">
    <location>
        <begin position="831"/>
        <end position="841"/>
    </location>
</feature>
<feature type="compositionally biased region" description="Low complexity" evidence="7">
    <location>
        <begin position="912"/>
        <end position="926"/>
    </location>
</feature>
<evidence type="ECO:0000256" key="5">
    <source>
        <dbReference type="ARBA" id="ARBA00023212"/>
    </source>
</evidence>
<dbReference type="OrthoDB" id="6433611at2759"/>
<feature type="region of interest" description="Disordered" evidence="7">
    <location>
        <begin position="321"/>
        <end position="654"/>
    </location>
</feature>
<keyword evidence="4 6" id="KW-0175">Coiled coil</keyword>
<proteinExistence type="inferred from homology"/>
<feature type="compositionally biased region" description="Polar residues" evidence="7">
    <location>
        <begin position="580"/>
        <end position="598"/>
    </location>
</feature>
<dbReference type="Pfam" id="PF05672">
    <property type="entry name" value="MAP7"/>
    <property type="match status" value="1"/>
</dbReference>
<reference evidence="8" key="1">
    <citation type="submission" date="2014-05" db="EMBL/GenBank/DDBJ databases">
        <authorList>
            <person name="Chronopoulou M."/>
        </authorList>
    </citation>
    <scope>NUCLEOTIDE SEQUENCE</scope>
    <source>
        <tissue evidence="8">Whole organism</tissue>
    </source>
</reference>
<feature type="compositionally biased region" description="Basic and acidic residues" evidence="7">
    <location>
        <begin position="323"/>
        <end position="335"/>
    </location>
</feature>
<dbReference type="GO" id="GO:0015630">
    <property type="term" value="C:microtubule cytoskeleton"/>
    <property type="evidence" value="ECO:0007669"/>
    <property type="project" value="InterPro"/>
</dbReference>
<evidence type="ECO:0000313" key="8">
    <source>
        <dbReference type="EMBL" id="CDW21597.1"/>
    </source>
</evidence>
<feature type="region of interest" description="Disordered" evidence="7">
    <location>
        <begin position="704"/>
        <end position="841"/>
    </location>
</feature>
<feature type="compositionally biased region" description="Low complexity" evidence="7">
    <location>
        <begin position="526"/>
        <end position="537"/>
    </location>
</feature>
<feature type="compositionally biased region" description="Low complexity" evidence="7">
    <location>
        <begin position="803"/>
        <end position="824"/>
    </location>
</feature>
<dbReference type="PANTHER" id="PTHR15073">
    <property type="entry name" value="MICROTUBULE-ASSOCIATED PROTEIN"/>
    <property type="match status" value="1"/>
</dbReference>
<feature type="coiled-coil region" evidence="6">
    <location>
        <begin position="235"/>
        <end position="273"/>
    </location>
</feature>
<comment type="subcellular location">
    <subcellularLocation>
        <location evidence="1">Cytoplasm</location>
        <location evidence="1">Cytoskeleton</location>
    </subcellularLocation>
</comment>
<feature type="compositionally biased region" description="Basic and acidic residues" evidence="7">
    <location>
        <begin position="626"/>
        <end position="654"/>
    </location>
</feature>
<evidence type="ECO:0000256" key="2">
    <source>
        <dbReference type="ARBA" id="ARBA00007525"/>
    </source>
</evidence>
<evidence type="ECO:0000256" key="6">
    <source>
        <dbReference type="SAM" id="Coils"/>
    </source>
</evidence>
<feature type="compositionally biased region" description="Basic and acidic residues" evidence="7">
    <location>
        <begin position="564"/>
        <end position="573"/>
    </location>
</feature>
<feature type="compositionally biased region" description="Polar residues" evidence="7">
    <location>
        <begin position="377"/>
        <end position="388"/>
    </location>
</feature>
<dbReference type="EMBL" id="HACA01004236">
    <property type="protein sequence ID" value="CDW21597.1"/>
    <property type="molecule type" value="Transcribed_RNA"/>
</dbReference>
<feature type="region of interest" description="Disordered" evidence="7">
    <location>
        <begin position="853"/>
        <end position="961"/>
    </location>
</feature>
<name>A0A0K2T7P6_LEPSM</name>